<name>A0A4S4NHS4_9RHOB</name>
<keyword evidence="7" id="KW-1185">Reference proteome</keyword>
<evidence type="ECO:0000256" key="1">
    <source>
        <dbReference type="ARBA" id="ARBA00004127"/>
    </source>
</evidence>
<evidence type="ECO:0000256" key="5">
    <source>
        <dbReference type="SAM" id="Phobius"/>
    </source>
</evidence>
<feature type="transmembrane region" description="Helical" evidence="5">
    <location>
        <begin position="23"/>
        <end position="42"/>
    </location>
</feature>
<dbReference type="EMBL" id="SRKY01000001">
    <property type="protein sequence ID" value="THH39209.1"/>
    <property type="molecule type" value="Genomic_DNA"/>
</dbReference>
<dbReference type="OrthoDB" id="5506246at2"/>
<protein>
    <submittedName>
        <fullName evidence="6">GMP synthase</fullName>
    </submittedName>
</protein>
<dbReference type="GO" id="GO:0030026">
    <property type="term" value="P:intracellular manganese ion homeostasis"/>
    <property type="evidence" value="ECO:0007669"/>
    <property type="project" value="InterPro"/>
</dbReference>
<feature type="transmembrane region" description="Helical" evidence="5">
    <location>
        <begin position="161"/>
        <end position="180"/>
    </location>
</feature>
<reference evidence="6 7" key="1">
    <citation type="submission" date="2019-04" db="EMBL/GenBank/DDBJ databases">
        <title>Shimia ponticola sp. nov., isolated from seawater.</title>
        <authorList>
            <person name="Kim Y.-O."/>
            <person name="Yoon J.-H."/>
        </authorList>
    </citation>
    <scope>NUCLEOTIDE SEQUENCE [LARGE SCALE GENOMIC DNA]</scope>
    <source>
        <strain evidence="6 7">MYP11</strain>
    </source>
</reference>
<evidence type="ECO:0000313" key="6">
    <source>
        <dbReference type="EMBL" id="THH39209.1"/>
    </source>
</evidence>
<dbReference type="Pfam" id="PF01988">
    <property type="entry name" value="VIT1"/>
    <property type="match status" value="1"/>
</dbReference>
<dbReference type="GO" id="GO:0005384">
    <property type="term" value="F:manganese ion transmembrane transporter activity"/>
    <property type="evidence" value="ECO:0007669"/>
    <property type="project" value="InterPro"/>
</dbReference>
<comment type="caution">
    <text evidence="6">The sequence shown here is derived from an EMBL/GenBank/DDBJ whole genome shotgun (WGS) entry which is preliminary data.</text>
</comment>
<dbReference type="AlphaFoldDB" id="A0A4S4NHS4"/>
<evidence type="ECO:0000256" key="3">
    <source>
        <dbReference type="ARBA" id="ARBA00022989"/>
    </source>
</evidence>
<dbReference type="InterPro" id="IPR008217">
    <property type="entry name" value="Ccc1_fam"/>
</dbReference>
<evidence type="ECO:0000313" key="7">
    <source>
        <dbReference type="Proteomes" id="UP000306602"/>
    </source>
</evidence>
<evidence type="ECO:0000256" key="4">
    <source>
        <dbReference type="ARBA" id="ARBA00023136"/>
    </source>
</evidence>
<sequence length="241" mass="26471">MDWKRHRREAHSQTRLQEFLRQIVYGGNDGIVTTFAIVAGFAGAASEGVAQIGGLAVLVFGLANLFADGVSMGLGEFLSARSEHDLYHRQRALELDEIARNPEHERMELFEILRQRGLPAGQADTVTTHLADHPNIMADLMLTYEFGMHSPEEDNPAMNGLFTFGSFILFGAVPLLPYFLRPADDFSFWLSVIATGLALLSLGLLRWYATGERALRCILETLLVGTTCALVAYGVGWVVGG</sequence>
<keyword evidence="4 5" id="KW-0472">Membrane</keyword>
<dbReference type="Proteomes" id="UP000306602">
    <property type="component" value="Unassembled WGS sequence"/>
</dbReference>
<accession>A0A4S4NHS4</accession>
<dbReference type="GO" id="GO:0012505">
    <property type="term" value="C:endomembrane system"/>
    <property type="evidence" value="ECO:0007669"/>
    <property type="project" value="UniProtKB-SubCell"/>
</dbReference>
<keyword evidence="3 5" id="KW-1133">Transmembrane helix</keyword>
<comment type="subcellular location">
    <subcellularLocation>
        <location evidence="1">Endomembrane system</location>
        <topology evidence="1">Multi-pass membrane protein</topology>
    </subcellularLocation>
</comment>
<feature type="transmembrane region" description="Helical" evidence="5">
    <location>
        <begin position="48"/>
        <end position="67"/>
    </location>
</feature>
<feature type="transmembrane region" description="Helical" evidence="5">
    <location>
        <begin position="217"/>
        <end position="239"/>
    </location>
</feature>
<keyword evidence="2 5" id="KW-0812">Transmembrane</keyword>
<proteinExistence type="predicted"/>
<organism evidence="6 7">
    <name type="scientific">Aliishimia ponticola</name>
    <dbReference type="NCBI Taxonomy" id="2499833"/>
    <lineage>
        <taxon>Bacteria</taxon>
        <taxon>Pseudomonadati</taxon>
        <taxon>Pseudomonadota</taxon>
        <taxon>Alphaproteobacteria</taxon>
        <taxon>Rhodobacterales</taxon>
        <taxon>Paracoccaceae</taxon>
        <taxon>Aliishimia</taxon>
    </lineage>
</organism>
<gene>
    <name evidence="6" type="ORF">E4Z66_04065</name>
</gene>
<evidence type="ECO:0000256" key="2">
    <source>
        <dbReference type="ARBA" id="ARBA00022692"/>
    </source>
</evidence>
<dbReference type="PANTHER" id="PTHR31851">
    <property type="entry name" value="FE(2+)/MN(2+) TRANSPORTER PCL1"/>
    <property type="match status" value="1"/>
</dbReference>
<feature type="transmembrane region" description="Helical" evidence="5">
    <location>
        <begin position="186"/>
        <end position="205"/>
    </location>
</feature>